<dbReference type="InterPro" id="IPR018097">
    <property type="entry name" value="EGF_Ca-bd_CS"/>
</dbReference>
<dbReference type="SMART" id="SM00179">
    <property type="entry name" value="EGF_CA"/>
    <property type="match status" value="1"/>
</dbReference>
<dbReference type="GeneID" id="108565316"/>
<dbReference type="Pfam" id="PF11938">
    <property type="entry name" value="DUF3456"/>
    <property type="match status" value="1"/>
</dbReference>
<feature type="domain" description="EGF-like" evidence="7">
    <location>
        <begin position="147"/>
        <end position="189"/>
    </location>
</feature>
<keyword evidence="3" id="KW-0106">Calcium</keyword>
<evidence type="ECO:0000256" key="6">
    <source>
        <dbReference type="SAM" id="SignalP"/>
    </source>
</evidence>
<comment type="caution">
    <text evidence="5">Lacks conserved residue(s) required for the propagation of feature annotation.</text>
</comment>
<feature type="disulfide bond" evidence="5">
    <location>
        <begin position="179"/>
        <end position="188"/>
    </location>
</feature>
<evidence type="ECO:0000256" key="3">
    <source>
        <dbReference type="ARBA" id="ARBA00022837"/>
    </source>
</evidence>
<dbReference type="InterPro" id="IPR001881">
    <property type="entry name" value="EGF-like_Ca-bd_dom"/>
</dbReference>
<evidence type="ECO:0000313" key="9">
    <source>
        <dbReference type="RefSeq" id="XP_017780194.1"/>
    </source>
</evidence>
<keyword evidence="6" id="KW-0732">Signal</keyword>
<protein>
    <submittedName>
        <fullName evidence="9">Cysteine-rich with EGF-like domain protein 2 isoform X1</fullName>
    </submittedName>
</protein>
<evidence type="ECO:0000256" key="1">
    <source>
        <dbReference type="ARBA" id="ARBA00005897"/>
    </source>
</evidence>
<dbReference type="PROSITE" id="PS00022">
    <property type="entry name" value="EGF_1"/>
    <property type="match status" value="1"/>
</dbReference>
<dbReference type="InterPro" id="IPR006212">
    <property type="entry name" value="Furin_repeat"/>
</dbReference>
<dbReference type="InterPro" id="IPR002049">
    <property type="entry name" value="LE_dom"/>
</dbReference>
<keyword evidence="2 5" id="KW-0245">EGF-like domain</keyword>
<evidence type="ECO:0000256" key="5">
    <source>
        <dbReference type="PROSITE-ProRule" id="PRU00076"/>
    </source>
</evidence>
<name>A0ABM1N044_NICVS</name>
<proteinExistence type="inferred from homology"/>
<dbReference type="InterPro" id="IPR021852">
    <property type="entry name" value="DUF3456"/>
</dbReference>
<dbReference type="Proteomes" id="UP000695000">
    <property type="component" value="Unplaced"/>
</dbReference>
<evidence type="ECO:0000313" key="8">
    <source>
        <dbReference type="Proteomes" id="UP000695000"/>
    </source>
</evidence>
<keyword evidence="4 5" id="KW-1015">Disulfide bond</keyword>
<evidence type="ECO:0000256" key="4">
    <source>
        <dbReference type="ARBA" id="ARBA00023157"/>
    </source>
</evidence>
<dbReference type="RefSeq" id="XP_017780194.1">
    <property type="nucleotide sequence ID" value="XM_017924705.1"/>
</dbReference>
<feature type="signal peptide" evidence="6">
    <location>
        <begin position="1"/>
        <end position="24"/>
    </location>
</feature>
<evidence type="ECO:0000256" key="2">
    <source>
        <dbReference type="ARBA" id="ARBA00022536"/>
    </source>
</evidence>
<dbReference type="SMART" id="SM00261">
    <property type="entry name" value="FU"/>
    <property type="match status" value="2"/>
</dbReference>
<feature type="chain" id="PRO_5045546542" evidence="6">
    <location>
        <begin position="25"/>
        <end position="380"/>
    </location>
</feature>
<gene>
    <name evidence="9" type="primary">LOC108565316</name>
</gene>
<dbReference type="PROSITE" id="PS01187">
    <property type="entry name" value="EGF_CA"/>
    <property type="match status" value="1"/>
</dbReference>
<dbReference type="InterPro" id="IPR009030">
    <property type="entry name" value="Growth_fac_rcpt_cys_sf"/>
</dbReference>
<dbReference type="CDD" id="cd00054">
    <property type="entry name" value="EGF_CA"/>
    <property type="match status" value="1"/>
</dbReference>
<evidence type="ECO:0000259" key="7">
    <source>
        <dbReference type="PROSITE" id="PS50026"/>
    </source>
</evidence>
<sequence>MCSLYKSIAVLLSISVIALEGVQPSNNKDLIKQKRLPPCRACKTFVDSFKRGMERTEKGKFEGGDAAWEEEKLKSYSKSEIRLVEIQEKLCSDVEEGQNQCYSLYEQHDELLEEWWFNHQNDVPDLFQYFCIESIQHCCPENHFGLDCKPCVGYPDNVCSKNGKCKGAGTRKGNGECNCNKGYNGKSCNTCVDNFFESFRNGEQVICTECHMGCAGKCTKAGPKGCLECGKGWIKSEEKGCLDLNECAVSNPPCGLLHFCVNTEGSYKCLDCDRSCSGCTGDGPDMCIHCASGFILRDNMCIDTANESRQHYVNYTRYCVYLGLCIATCIILQKNVALAAVIGLAVAIHISLSEYILNTPPSPNKTQIAEQIMRAANNDF</sequence>
<organism evidence="8 9">
    <name type="scientific">Nicrophorus vespilloides</name>
    <name type="common">Boreal carrion beetle</name>
    <dbReference type="NCBI Taxonomy" id="110193"/>
    <lineage>
        <taxon>Eukaryota</taxon>
        <taxon>Metazoa</taxon>
        <taxon>Ecdysozoa</taxon>
        <taxon>Arthropoda</taxon>
        <taxon>Hexapoda</taxon>
        <taxon>Insecta</taxon>
        <taxon>Pterygota</taxon>
        <taxon>Neoptera</taxon>
        <taxon>Endopterygota</taxon>
        <taxon>Coleoptera</taxon>
        <taxon>Polyphaga</taxon>
        <taxon>Staphyliniformia</taxon>
        <taxon>Silphidae</taxon>
        <taxon>Nicrophorinae</taxon>
        <taxon>Nicrophorus</taxon>
    </lineage>
</organism>
<dbReference type="PROSITE" id="PS50026">
    <property type="entry name" value="EGF_3"/>
    <property type="match status" value="1"/>
</dbReference>
<dbReference type="PROSITE" id="PS01248">
    <property type="entry name" value="EGF_LAM_1"/>
    <property type="match status" value="1"/>
</dbReference>
<comment type="similarity">
    <text evidence="1">Belongs to the CRELD family.</text>
</comment>
<keyword evidence="8" id="KW-1185">Reference proteome</keyword>
<reference evidence="9" key="1">
    <citation type="submission" date="2025-08" db="UniProtKB">
        <authorList>
            <consortium name="RefSeq"/>
        </authorList>
    </citation>
    <scope>IDENTIFICATION</scope>
    <source>
        <tissue evidence="9">Whole Larva</tissue>
    </source>
</reference>
<dbReference type="CDD" id="cd00064">
    <property type="entry name" value="FU"/>
    <property type="match status" value="1"/>
</dbReference>
<accession>A0ABM1N044</accession>
<dbReference type="SUPFAM" id="SSF57184">
    <property type="entry name" value="Growth factor receptor domain"/>
    <property type="match status" value="1"/>
</dbReference>
<dbReference type="Gene3D" id="2.10.25.10">
    <property type="entry name" value="Laminin"/>
    <property type="match status" value="1"/>
</dbReference>
<dbReference type="InterPro" id="IPR000742">
    <property type="entry name" value="EGF"/>
</dbReference>